<keyword evidence="1" id="KW-0472">Membrane</keyword>
<dbReference type="PANTHER" id="PTHR43358">
    <property type="entry name" value="ALPHA/BETA-HYDROLASE"/>
    <property type="match status" value="1"/>
</dbReference>
<dbReference type="eggNOG" id="COG1073">
    <property type="taxonomic scope" value="Bacteria"/>
</dbReference>
<evidence type="ECO:0000313" key="4">
    <source>
        <dbReference type="Proteomes" id="UP000051181"/>
    </source>
</evidence>
<name>A0A0R1F8N8_9LACO</name>
<dbReference type="AlphaFoldDB" id="A0A0R1F8N8"/>
<dbReference type="GeneID" id="65916757"/>
<evidence type="ECO:0000256" key="1">
    <source>
        <dbReference type="SAM" id="Phobius"/>
    </source>
</evidence>
<dbReference type="EMBL" id="AZCN01000057">
    <property type="protein sequence ID" value="KRK15095.1"/>
    <property type="molecule type" value="Genomic_DNA"/>
</dbReference>
<protein>
    <submittedName>
        <fullName evidence="3">Alpha beta fold family hydrolase</fullName>
    </submittedName>
</protein>
<dbReference type="RefSeq" id="WP_010009837.1">
    <property type="nucleotide sequence ID" value="NZ_AZCN01000057.1"/>
</dbReference>
<evidence type="ECO:0000313" key="3">
    <source>
        <dbReference type="EMBL" id="KRK15095.1"/>
    </source>
</evidence>
<keyword evidence="3" id="KW-0378">Hydrolase</keyword>
<dbReference type="InterPro" id="IPR029058">
    <property type="entry name" value="AB_hydrolase_fold"/>
</dbReference>
<evidence type="ECO:0000259" key="2">
    <source>
        <dbReference type="Pfam" id="PF12146"/>
    </source>
</evidence>
<dbReference type="PANTHER" id="PTHR43358:SF4">
    <property type="entry name" value="ALPHA_BETA HYDROLASE FOLD-1 DOMAIN-CONTAINING PROTEIN"/>
    <property type="match status" value="1"/>
</dbReference>
<dbReference type="InterPro" id="IPR052920">
    <property type="entry name" value="DNA-binding_regulatory"/>
</dbReference>
<keyword evidence="1" id="KW-0812">Transmembrane</keyword>
<dbReference type="Proteomes" id="UP000051181">
    <property type="component" value="Unassembled WGS sequence"/>
</dbReference>
<dbReference type="SUPFAM" id="SSF53474">
    <property type="entry name" value="alpha/beta-Hydrolases"/>
    <property type="match status" value="1"/>
</dbReference>
<dbReference type="InterPro" id="IPR022742">
    <property type="entry name" value="Hydrolase_4"/>
</dbReference>
<feature type="domain" description="Serine aminopeptidase S33" evidence="2">
    <location>
        <begin position="87"/>
        <end position="201"/>
    </location>
</feature>
<dbReference type="Pfam" id="PF12146">
    <property type="entry name" value="Hydrolase_4"/>
    <property type="match status" value="1"/>
</dbReference>
<organism evidence="3 4">
    <name type="scientific">Loigolactobacillus coryniformis subsp. coryniformis KCTC 3167 = DSM 20001</name>
    <dbReference type="NCBI Taxonomy" id="913848"/>
    <lineage>
        <taxon>Bacteria</taxon>
        <taxon>Bacillati</taxon>
        <taxon>Bacillota</taxon>
        <taxon>Bacilli</taxon>
        <taxon>Lactobacillales</taxon>
        <taxon>Lactobacillaceae</taxon>
        <taxon>Loigolactobacillus</taxon>
    </lineage>
</organism>
<keyword evidence="1" id="KW-1133">Transmembrane helix</keyword>
<sequence length="309" mass="34791">MKKIWLTLLAIIGVVIIGLFGAGMYFYHVAVVPGPKDFLGKTSTLKPSDPLYQQKKWFADTTKTHWYETTADGLKLDADYIPAAKKTNKTAVIAHGFMSRKEEMGAYAALFHQLGYNVLLPDNRGHGASQGNVIGFGWLDRRDYLLWARQVVRKNGQNSKIVMFGISMGAAGMVMASGEHQLPQIKAYAVDSPYTSVEDEITYEAKQQYNLPKYPLVPITSLVTRIRAGYSFEEASAVKQVHKNHKPIYFVTGTADKFVPTYMTKKLYRAANSPKEMWLVKGAAHVKSFSKQPQAYQQHIKQFLTKYVH</sequence>
<feature type="transmembrane region" description="Helical" evidence="1">
    <location>
        <begin position="7"/>
        <end position="27"/>
    </location>
</feature>
<accession>A0A0R1F8N8</accession>
<dbReference type="Gene3D" id="3.40.50.1820">
    <property type="entry name" value="alpha/beta hydrolase"/>
    <property type="match status" value="1"/>
</dbReference>
<proteinExistence type="predicted"/>
<gene>
    <name evidence="3" type="ORF">FD22_GL001916</name>
</gene>
<dbReference type="PATRIC" id="fig|913848.6.peg.1957"/>
<reference evidence="3 4" key="1">
    <citation type="journal article" date="2015" name="Genome Announc.">
        <title>Expanding the biotechnology potential of lactobacilli through comparative genomics of 213 strains and associated genera.</title>
        <authorList>
            <person name="Sun Z."/>
            <person name="Harris H.M."/>
            <person name="McCann A."/>
            <person name="Guo C."/>
            <person name="Argimon S."/>
            <person name="Zhang W."/>
            <person name="Yang X."/>
            <person name="Jeffery I.B."/>
            <person name="Cooney J.C."/>
            <person name="Kagawa T.F."/>
            <person name="Liu W."/>
            <person name="Song Y."/>
            <person name="Salvetti E."/>
            <person name="Wrobel A."/>
            <person name="Rasinkangas P."/>
            <person name="Parkhill J."/>
            <person name="Rea M.C."/>
            <person name="O'Sullivan O."/>
            <person name="Ritari J."/>
            <person name="Douillard F.P."/>
            <person name="Paul Ross R."/>
            <person name="Yang R."/>
            <person name="Briner A.E."/>
            <person name="Felis G.E."/>
            <person name="de Vos W.M."/>
            <person name="Barrangou R."/>
            <person name="Klaenhammer T.R."/>
            <person name="Caufield P.W."/>
            <person name="Cui Y."/>
            <person name="Zhang H."/>
            <person name="O'Toole P.W."/>
        </authorList>
    </citation>
    <scope>NUCLEOTIDE SEQUENCE [LARGE SCALE GENOMIC DNA]</scope>
    <source>
        <strain evidence="3 4">DSM 20001</strain>
    </source>
</reference>
<comment type="caution">
    <text evidence="3">The sequence shown here is derived from an EMBL/GenBank/DDBJ whole genome shotgun (WGS) entry which is preliminary data.</text>
</comment>
<dbReference type="GO" id="GO:0016787">
    <property type="term" value="F:hydrolase activity"/>
    <property type="evidence" value="ECO:0007669"/>
    <property type="project" value="UniProtKB-KW"/>
</dbReference>